<keyword evidence="4" id="KW-0489">Methyltransferase</keyword>
<evidence type="ECO:0000313" key="4">
    <source>
        <dbReference type="EMBL" id="HBP31472.1"/>
    </source>
</evidence>
<protein>
    <recommendedName>
        <fullName evidence="2">Protein-L-isoaspartate O-methyltransferase</fullName>
    </recommendedName>
    <alternativeName>
        <fullName evidence="3">Protein L-isoaspartyl methyltransferase</fullName>
    </alternativeName>
</protein>
<dbReference type="InterPro" id="IPR000682">
    <property type="entry name" value="PCMT"/>
</dbReference>
<evidence type="ECO:0000313" key="5">
    <source>
        <dbReference type="Proteomes" id="UP000264036"/>
    </source>
</evidence>
<comment type="caution">
    <text evidence="4">The sequence shown here is derived from an EMBL/GenBank/DDBJ whole genome shotgun (WGS) entry which is preliminary data.</text>
</comment>
<name>A0A356LKP3_9BURK</name>
<dbReference type="CDD" id="cd02440">
    <property type="entry name" value="AdoMet_MTases"/>
    <property type="match status" value="1"/>
</dbReference>
<dbReference type="InterPro" id="IPR029063">
    <property type="entry name" value="SAM-dependent_MTases_sf"/>
</dbReference>
<evidence type="ECO:0000256" key="2">
    <source>
        <dbReference type="ARBA" id="ARBA00013346"/>
    </source>
</evidence>
<dbReference type="SUPFAM" id="SSF53335">
    <property type="entry name" value="S-adenosyl-L-methionine-dependent methyltransferases"/>
    <property type="match status" value="1"/>
</dbReference>
<dbReference type="Proteomes" id="UP000264036">
    <property type="component" value="Unassembled WGS sequence"/>
</dbReference>
<reference evidence="4 5" key="1">
    <citation type="journal article" date="2018" name="Nat. Biotechnol.">
        <title>A standardized bacterial taxonomy based on genome phylogeny substantially revises the tree of life.</title>
        <authorList>
            <person name="Parks D.H."/>
            <person name="Chuvochina M."/>
            <person name="Waite D.W."/>
            <person name="Rinke C."/>
            <person name="Skarshewski A."/>
            <person name="Chaumeil P.A."/>
            <person name="Hugenholtz P."/>
        </authorList>
    </citation>
    <scope>NUCLEOTIDE SEQUENCE [LARGE SCALE GENOMIC DNA]</scope>
    <source>
        <strain evidence="4">UBA10707</strain>
    </source>
</reference>
<dbReference type="Gene3D" id="3.40.50.150">
    <property type="entry name" value="Vaccinia Virus protein VP39"/>
    <property type="match status" value="1"/>
</dbReference>
<dbReference type="PANTHER" id="PTHR11579">
    <property type="entry name" value="PROTEIN-L-ISOASPARTATE O-METHYLTRANSFERASE"/>
    <property type="match status" value="1"/>
</dbReference>
<dbReference type="GO" id="GO:0004719">
    <property type="term" value="F:protein-L-isoaspartate (D-aspartate) O-methyltransferase activity"/>
    <property type="evidence" value="ECO:0007669"/>
    <property type="project" value="InterPro"/>
</dbReference>
<sequence>MNALTSLAEQSRFNMIEQQIRPWHVLDQDVLDALSAIPRERFVPIRYQNMAYSDIEIPLEVEGINSCETMLAPKIEARLAQELRLTPTDGVLEIGTGSGYQAAIVSRLCSTVVSVEIDRHIAAFGKANLEREQIGNVKVEIGDGRAGWGTGEYSAILLTGSIPNIPDSLKYQLTIGGRLVAIMGQAPVMTALRITRVSAAAFETESLFDTYAKPLRGTTVSHFKF</sequence>
<gene>
    <name evidence="4" type="ORF">DD666_18940</name>
</gene>
<dbReference type="Pfam" id="PF01135">
    <property type="entry name" value="PCMT"/>
    <property type="match status" value="1"/>
</dbReference>
<dbReference type="GO" id="GO:0005737">
    <property type="term" value="C:cytoplasm"/>
    <property type="evidence" value="ECO:0007669"/>
    <property type="project" value="TreeGrafter"/>
</dbReference>
<evidence type="ECO:0000256" key="1">
    <source>
        <dbReference type="ARBA" id="ARBA00005369"/>
    </source>
</evidence>
<keyword evidence="4" id="KW-0808">Transferase</keyword>
<dbReference type="PANTHER" id="PTHR11579:SF18">
    <property type="entry name" value="PROTEIN-L-ISOASPARTATE O-METHYLTRANSFERASE"/>
    <property type="match status" value="1"/>
</dbReference>
<evidence type="ECO:0000256" key="3">
    <source>
        <dbReference type="ARBA" id="ARBA00030757"/>
    </source>
</evidence>
<proteinExistence type="inferred from homology"/>
<comment type="similarity">
    <text evidence="1">Belongs to the methyltransferase superfamily. L-isoaspartyl/D-aspartyl protein methyltransferase family.</text>
</comment>
<accession>A0A356LKP3</accession>
<dbReference type="GO" id="GO:0032259">
    <property type="term" value="P:methylation"/>
    <property type="evidence" value="ECO:0007669"/>
    <property type="project" value="UniProtKB-KW"/>
</dbReference>
<dbReference type="EMBL" id="DOEK01000039">
    <property type="protein sequence ID" value="HBP31472.1"/>
    <property type="molecule type" value="Genomic_DNA"/>
</dbReference>
<dbReference type="AlphaFoldDB" id="A0A356LKP3"/>
<organism evidence="4 5">
    <name type="scientific">Advenella kashmirensis</name>
    <dbReference type="NCBI Taxonomy" id="310575"/>
    <lineage>
        <taxon>Bacteria</taxon>
        <taxon>Pseudomonadati</taxon>
        <taxon>Pseudomonadota</taxon>
        <taxon>Betaproteobacteria</taxon>
        <taxon>Burkholderiales</taxon>
        <taxon>Alcaligenaceae</taxon>
    </lineage>
</organism>